<feature type="domain" description="Histidine kinase" evidence="9">
    <location>
        <begin position="1"/>
        <end position="61"/>
    </location>
</feature>
<dbReference type="SUPFAM" id="SSF55874">
    <property type="entry name" value="ATPase domain of HSP90 chaperone/DNA topoisomerase II/histidine kinase"/>
    <property type="match status" value="1"/>
</dbReference>
<dbReference type="InterPro" id="IPR005467">
    <property type="entry name" value="His_kinase_dom"/>
</dbReference>
<gene>
    <name evidence="10" type="ORF">ENJ89_00705</name>
</gene>
<keyword evidence="8" id="KW-0902">Two-component regulatory system</keyword>
<dbReference type="PROSITE" id="PS50109">
    <property type="entry name" value="HIS_KIN"/>
    <property type="match status" value="1"/>
</dbReference>
<dbReference type="InterPro" id="IPR004358">
    <property type="entry name" value="Sig_transdc_His_kin-like_C"/>
</dbReference>
<evidence type="ECO:0000256" key="1">
    <source>
        <dbReference type="ARBA" id="ARBA00000085"/>
    </source>
</evidence>
<dbReference type="GO" id="GO:0004673">
    <property type="term" value="F:protein histidine kinase activity"/>
    <property type="evidence" value="ECO:0007669"/>
    <property type="project" value="UniProtKB-EC"/>
</dbReference>
<evidence type="ECO:0000256" key="8">
    <source>
        <dbReference type="ARBA" id="ARBA00023012"/>
    </source>
</evidence>
<dbReference type="GO" id="GO:0000160">
    <property type="term" value="P:phosphorelay signal transduction system"/>
    <property type="evidence" value="ECO:0007669"/>
    <property type="project" value="UniProtKB-KW"/>
</dbReference>
<protein>
    <recommendedName>
        <fullName evidence="2">histidine kinase</fullName>
        <ecNumber evidence="2">2.7.13.3</ecNumber>
    </recommendedName>
</protein>
<proteinExistence type="predicted"/>
<evidence type="ECO:0000313" key="10">
    <source>
        <dbReference type="EMBL" id="HHJ51687.1"/>
    </source>
</evidence>
<dbReference type="Gene3D" id="3.30.565.10">
    <property type="entry name" value="Histidine kinase-like ATPase, C-terminal domain"/>
    <property type="match status" value="1"/>
</dbReference>
<evidence type="ECO:0000256" key="6">
    <source>
        <dbReference type="ARBA" id="ARBA00022777"/>
    </source>
</evidence>
<keyword evidence="5" id="KW-0547">Nucleotide-binding</keyword>
<dbReference type="GO" id="GO:0005524">
    <property type="term" value="F:ATP binding"/>
    <property type="evidence" value="ECO:0007669"/>
    <property type="project" value="UniProtKB-KW"/>
</dbReference>
<keyword evidence="6 10" id="KW-0418">Kinase</keyword>
<reference evidence="10" key="1">
    <citation type="journal article" date="2020" name="mSystems">
        <title>Genome- and Community-Level Interaction Insights into Carbon Utilization and Element Cycling Functions of Hydrothermarchaeota in Hydrothermal Sediment.</title>
        <authorList>
            <person name="Zhou Z."/>
            <person name="Liu Y."/>
            <person name="Xu W."/>
            <person name="Pan J."/>
            <person name="Luo Z.H."/>
            <person name="Li M."/>
        </authorList>
    </citation>
    <scope>NUCLEOTIDE SEQUENCE [LARGE SCALE GENOMIC DNA]</scope>
    <source>
        <strain evidence="10">HyVt-527</strain>
    </source>
</reference>
<dbReference type="Pfam" id="PF02518">
    <property type="entry name" value="HATPase_c"/>
    <property type="match status" value="1"/>
</dbReference>
<accession>A0A7V5UDR6</accession>
<dbReference type="InterPro" id="IPR036890">
    <property type="entry name" value="HATPase_C_sf"/>
</dbReference>
<dbReference type="EMBL" id="DROD01000047">
    <property type="protein sequence ID" value="HHJ51687.1"/>
    <property type="molecule type" value="Genomic_DNA"/>
</dbReference>
<dbReference type="EC" id="2.7.13.3" evidence="2"/>
<keyword evidence="4" id="KW-0808">Transferase</keyword>
<keyword evidence="7" id="KW-0067">ATP-binding</keyword>
<dbReference type="InterPro" id="IPR003594">
    <property type="entry name" value="HATPase_dom"/>
</dbReference>
<feature type="non-terminal residue" evidence="10">
    <location>
        <position position="1"/>
    </location>
</feature>
<evidence type="ECO:0000256" key="5">
    <source>
        <dbReference type="ARBA" id="ARBA00022741"/>
    </source>
</evidence>
<evidence type="ECO:0000256" key="3">
    <source>
        <dbReference type="ARBA" id="ARBA00022553"/>
    </source>
</evidence>
<name>A0A7V5UDR6_CALAY</name>
<dbReference type="Proteomes" id="UP000886124">
    <property type="component" value="Unassembled WGS sequence"/>
</dbReference>
<dbReference type="PANTHER" id="PTHR43065">
    <property type="entry name" value="SENSOR HISTIDINE KINASE"/>
    <property type="match status" value="1"/>
</dbReference>
<evidence type="ECO:0000256" key="2">
    <source>
        <dbReference type="ARBA" id="ARBA00012438"/>
    </source>
</evidence>
<dbReference type="AlphaFoldDB" id="A0A7V5UDR6"/>
<comment type="catalytic activity">
    <reaction evidence="1">
        <text>ATP + protein L-histidine = ADP + protein N-phospho-L-histidine.</text>
        <dbReference type="EC" id="2.7.13.3"/>
    </reaction>
</comment>
<keyword evidence="3" id="KW-0597">Phosphoprotein</keyword>
<dbReference type="PANTHER" id="PTHR43065:SF10">
    <property type="entry name" value="PEROXIDE STRESS-ACTIVATED HISTIDINE KINASE MAK3"/>
    <property type="match status" value="1"/>
</dbReference>
<dbReference type="PRINTS" id="PR00344">
    <property type="entry name" value="BCTRLSENSOR"/>
</dbReference>
<evidence type="ECO:0000259" key="9">
    <source>
        <dbReference type="PROSITE" id="PS50109"/>
    </source>
</evidence>
<comment type="caution">
    <text evidence="10">The sequence shown here is derived from an EMBL/GenBank/DDBJ whole genome shotgun (WGS) entry which is preliminary data.</text>
</comment>
<evidence type="ECO:0000256" key="7">
    <source>
        <dbReference type="ARBA" id="ARBA00022840"/>
    </source>
</evidence>
<organism evidence="10">
    <name type="scientific">Caldithrix abyssi</name>
    <dbReference type="NCBI Taxonomy" id="187145"/>
    <lineage>
        <taxon>Bacteria</taxon>
        <taxon>Pseudomonadati</taxon>
        <taxon>Calditrichota</taxon>
        <taxon>Calditrichia</taxon>
        <taxon>Calditrichales</taxon>
        <taxon>Calditrichaceae</taxon>
        <taxon>Caldithrix</taxon>
    </lineage>
</organism>
<evidence type="ECO:0000256" key="4">
    <source>
        <dbReference type="ARBA" id="ARBA00022679"/>
    </source>
</evidence>
<sequence length="63" mass="6782">PGIPPDIREKIFNLYFTTKSTGTGVGLSIVQRIVEEHGGTITVESEPGKGTVFKLILPITVTK</sequence>